<evidence type="ECO:0000256" key="4">
    <source>
        <dbReference type="ARBA" id="ARBA00023163"/>
    </source>
</evidence>
<dbReference type="InterPro" id="IPR000847">
    <property type="entry name" value="LysR_HTH_N"/>
</dbReference>
<organism evidence="6 7">
    <name type="scientific">Bdellovibrio bacteriovorus</name>
    <dbReference type="NCBI Taxonomy" id="959"/>
    <lineage>
        <taxon>Bacteria</taxon>
        <taxon>Pseudomonadati</taxon>
        <taxon>Bdellovibrionota</taxon>
        <taxon>Bdellovibrionia</taxon>
        <taxon>Bdellovibrionales</taxon>
        <taxon>Pseudobdellovibrionaceae</taxon>
        <taxon>Bdellovibrio</taxon>
    </lineage>
</organism>
<dbReference type="Gene3D" id="1.10.10.10">
    <property type="entry name" value="Winged helix-like DNA-binding domain superfamily/Winged helix DNA-binding domain"/>
    <property type="match status" value="1"/>
</dbReference>
<protein>
    <submittedName>
        <fullName evidence="6">LysR family transcriptional regulator</fullName>
    </submittedName>
</protein>
<dbReference type="PANTHER" id="PTHR30126:SF88">
    <property type="entry name" value="TRANSCRIPTIONAL REGULATOR-RELATED"/>
    <property type="match status" value="1"/>
</dbReference>
<dbReference type="InterPro" id="IPR005119">
    <property type="entry name" value="LysR_subst-bd"/>
</dbReference>
<sequence length="290" mass="32624">MTLDQIQVLQTIIKTGSFRAASQDLHRAQSAVSYAIRSLEDELGFKLFSRDQYRPQLTPQGRAFIKKADDLICQYTELEETAEFLKLGHEPVIRIAVSSLWPLPLLVRALKDFKKLYAQTEIKIIHDVLSNDEQLLEDRADIAFGTIFNDQALLVVKDLFEVKMVAVCAAGHPLTKFKNKAPDSELARHPQVIMSSTGGSNRSGGIINPANVISVQEYLTKKTFLIEGLGWGLMPEHLVAEEIKKKSLVTLTQKPYLAMTRIARHSQRELGPCGKFLWNYFSNGQKGKLK</sequence>
<keyword evidence="2" id="KW-0805">Transcription regulation</keyword>
<evidence type="ECO:0000313" key="7">
    <source>
        <dbReference type="Proteomes" id="UP000075320"/>
    </source>
</evidence>
<dbReference type="Pfam" id="PF03466">
    <property type="entry name" value="LysR_substrate"/>
    <property type="match status" value="1"/>
</dbReference>
<dbReference type="AlphaFoldDB" id="A0A150WNT4"/>
<dbReference type="Proteomes" id="UP000075320">
    <property type="component" value="Unassembled WGS sequence"/>
</dbReference>
<evidence type="ECO:0000313" key="6">
    <source>
        <dbReference type="EMBL" id="KYG66080.1"/>
    </source>
</evidence>
<keyword evidence="7" id="KW-1185">Reference proteome</keyword>
<dbReference type="PANTHER" id="PTHR30126">
    <property type="entry name" value="HTH-TYPE TRANSCRIPTIONAL REGULATOR"/>
    <property type="match status" value="1"/>
</dbReference>
<dbReference type="SUPFAM" id="SSF46785">
    <property type="entry name" value="Winged helix' DNA-binding domain"/>
    <property type="match status" value="1"/>
</dbReference>
<evidence type="ECO:0000256" key="1">
    <source>
        <dbReference type="ARBA" id="ARBA00009437"/>
    </source>
</evidence>
<comment type="similarity">
    <text evidence="1">Belongs to the LysR transcriptional regulatory family.</text>
</comment>
<dbReference type="SUPFAM" id="SSF53850">
    <property type="entry name" value="Periplasmic binding protein-like II"/>
    <property type="match status" value="1"/>
</dbReference>
<accession>A0A150WNT4</accession>
<evidence type="ECO:0000256" key="2">
    <source>
        <dbReference type="ARBA" id="ARBA00023015"/>
    </source>
</evidence>
<name>A0A150WNT4_BDEBC</name>
<evidence type="ECO:0000259" key="5">
    <source>
        <dbReference type="PROSITE" id="PS50931"/>
    </source>
</evidence>
<dbReference type="RefSeq" id="WP_061833646.1">
    <property type="nucleotide sequence ID" value="NZ_LUKE01000001.1"/>
</dbReference>
<dbReference type="EMBL" id="LUKE01000001">
    <property type="protein sequence ID" value="KYG66080.1"/>
    <property type="molecule type" value="Genomic_DNA"/>
</dbReference>
<gene>
    <name evidence="6" type="ORF">AZI86_03165</name>
</gene>
<evidence type="ECO:0000256" key="3">
    <source>
        <dbReference type="ARBA" id="ARBA00023125"/>
    </source>
</evidence>
<dbReference type="InterPro" id="IPR036388">
    <property type="entry name" value="WH-like_DNA-bd_sf"/>
</dbReference>
<dbReference type="InterPro" id="IPR036390">
    <property type="entry name" value="WH_DNA-bd_sf"/>
</dbReference>
<dbReference type="Gene3D" id="3.40.190.290">
    <property type="match status" value="1"/>
</dbReference>
<dbReference type="PROSITE" id="PS50931">
    <property type="entry name" value="HTH_LYSR"/>
    <property type="match status" value="1"/>
</dbReference>
<keyword evidence="3" id="KW-0238">DNA-binding</keyword>
<dbReference type="GO" id="GO:0000976">
    <property type="term" value="F:transcription cis-regulatory region binding"/>
    <property type="evidence" value="ECO:0007669"/>
    <property type="project" value="TreeGrafter"/>
</dbReference>
<feature type="domain" description="HTH lysR-type" evidence="5">
    <location>
        <begin position="1"/>
        <end position="58"/>
    </location>
</feature>
<dbReference type="CDD" id="cd05466">
    <property type="entry name" value="PBP2_LTTR_substrate"/>
    <property type="match status" value="1"/>
</dbReference>
<dbReference type="GO" id="GO:0003700">
    <property type="term" value="F:DNA-binding transcription factor activity"/>
    <property type="evidence" value="ECO:0007669"/>
    <property type="project" value="InterPro"/>
</dbReference>
<dbReference type="OrthoDB" id="9786526at2"/>
<dbReference type="Pfam" id="PF00126">
    <property type="entry name" value="HTH_1"/>
    <property type="match status" value="1"/>
</dbReference>
<keyword evidence="4" id="KW-0804">Transcription</keyword>
<proteinExistence type="inferred from homology"/>
<reference evidence="6 7" key="1">
    <citation type="submission" date="2016-03" db="EMBL/GenBank/DDBJ databases">
        <authorList>
            <person name="Ploux O."/>
        </authorList>
    </citation>
    <scope>NUCLEOTIDE SEQUENCE [LARGE SCALE GENOMIC DNA]</scope>
    <source>
        <strain evidence="6 7">R0</strain>
    </source>
</reference>
<dbReference type="PRINTS" id="PR00039">
    <property type="entry name" value="HTHLYSR"/>
</dbReference>
<comment type="caution">
    <text evidence="6">The sequence shown here is derived from an EMBL/GenBank/DDBJ whole genome shotgun (WGS) entry which is preliminary data.</text>
</comment>